<sequence>MSSSTNGDADLGPPAEASVTQKMLSAVSGSVLTSLLVTPLDVVRVRLQSQHHTPAPPSPAIRSFRAHTTAPFTNLPPSLGISSCCREVFWVTNNAPYCVAGTNVALVNNATTQAASDCAAEETRRKNFTSTLDGLRKIARNEGARTLWRGLSPTLLMAVPANVIYFAGYDWLRISPTSPLSTHNASRDGAFISDTYAPLAAGSSARIVAAIAVSPIEMFRTRLQAQQQAHSGHVFRDTLRGLADMVRTDGVRALWRGLTLTLWRDVPFSAIYWWGYEGGRDMLAEGRGRLAEQHSDHELSRTHSRSYSRSRADQDNATTLVDSFVAGAASGAVAALVTTPFDVGKTRQQVIRHGGESAEAGAEAAAARGAAARPEKLSMPRFLAHIFKEQGMAGLFRGWAARCLKVAPACAIMISSYEVGKKMAGGMNKRREAKLTH</sequence>
<accession>A0A6A6P628</accession>
<feature type="region of interest" description="Disordered" evidence="12">
    <location>
        <begin position="292"/>
        <end position="313"/>
    </location>
</feature>
<dbReference type="InterPro" id="IPR045315">
    <property type="entry name" value="Mtm1-like"/>
</dbReference>
<dbReference type="Gene3D" id="1.50.40.10">
    <property type="entry name" value="Mitochondrial carrier domain"/>
    <property type="match status" value="2"/>
</dbReference>
<evidence type="ECO:0000256" key="12">
    <source>
        <dbReference type="SAM" id="MobiDB-lite"/>
    </source>
</evidence>
<evidence type="ECO:0000256" key="2">
    <source>
        <dbReference type="ARBA" id="ARBA00006375"/>
    </source>
</evidence>
<proteinExistence type="inferred from homology"/>
<dbReference type="PANTHER" id="PTHR45760:SF2">
    <property type="entry name" value="FI19922P1-RELATED"/>
    <property type="match status" value="1"/>
</dbReference>
<feature type="repeat" description="Solcar" evidence="10">
    <location>
        <begin position="193"/>
        <end position="282"/>
    </location>
</feature>
<keyword evidence="14" id="KW-1185">Reference proteome</keyword>
<keyword evidence="5" id="KW-0677">Repeat</keyword>
<dbReference type="SUPFAM" id="SSF103506">
    <property type="entry name" value="Mitochondrial carrier"/>
    <property type="match status" value="1"/>
</dbReference>
<keyword evidence="8" id="KW-0496">Mitochondrion</keyword>
<evidence type="ECO:0000256" key="4">
    <source>
        <dbReference type="ARBA" id="ARBA00022692"/>
    </source>
</evidence>
<dbReference type="Proteomes" id="UP000799766">
    <property type="component" value="Unassembled WGS sequence"/>
</dbReference>
<dbReference type="OrthoDB" id="1747031at2759"/>
<keyword evidence="6" id="KW-0999">Mitochondrion inner membrane</keyword>
<evidence type="ECO:0000256" key="3">
    <source>
        <dbReference type="ARBA" id="ARBA00022448"/>
    </source>
</evidence>
<dbReference type="AlphaFoldDB" id="A0A6A6P628"/>
<dbReference type="PROSITE" id="PS50920">
    <property type="entry name" value="SOLCAR"/>
    <property type="match status" value="3"/>
</dbReference>
<keyword evidence="3 11" id="KW-0813">Transport</keyword>
<keyword evidence="7" id="KW-1133">Transmembrane helix</keyword>
<dbReference type="InterPro" id="IPR018108">
    <property type="entry name" value="MCP_transmembrane"/>
</dbReference>
<dbReference type="InterPro" id="IPR023395">
    <property type="entry name" value="MCP_dom_sf"/>
</dbReference>
<dbReference type="GO" id="GO:0005743">
    <property type="term" value="C:mitochondrial inner membrane"/>
    <property type="evidence" value="ECO:0007669"/>
    <property type="project" value="UniProtKB-SubCell"/>
</dbReference>
<protein>
    <submittedName>
        <fullName evidence="13">Mitochondrial carrier domain-containing protein</fullName>
    </submittedName>
</protein>
<evidence type="ECO:0000256" key="10">
    <source>
        <dbReference type="PROSITE-ProRule" id="PRU00282"/>
    </source>
</evidence>
<evidence type="ECO:0000256" key="5">
    <source>
        <dbReference type="ARBA" id="ARBA00022737"/>
    </source>
</evidence>
<keyword evidence="4 10" id="KW-0812">Transmembrane</keyword>
<feature type="repeat" description="Solcar" evidence="10">
    <location>
        <begin position="318"/>
        <end position="423"/>
    </location>
</feature>
<dbReference type="EMBL" id="MU001675">
    <property type="protein sequence ID" value="KAF2459451.1"/>
    <property type="molecule type" value="Genomic_DNA"/>
</dbReference>
<comment type="subcellular location">
    <subcellularLocation>
        <location evidence="1">Mitochondrion inner membrane</location>
        <topology evidence="1">Multi-pass membrane protein</topology>
    </subcellularLocation>
</comment>
<dbReference type="PANTHER" id="PTHR45760">
    <property type="entry name" value="FI19922P1-RELATED"/>
    <property type="match status" value="1"/>
</dbReference>
<feature type="repeat" description="Solcar" evidence="10">
    <location>
        <begin position="17"/>
        <end position="175"/>
    </location>
</feature>
<evidence type="ECO:0000256" key="9">
    <source>
        <dbReference type="ARBA" id="ARBA00023136"/>
    </source>
</evidence>
<evidence type="ECO:0000313" key="14">
    <source>
        <dbReference type="Proteomes" id="UP000799766"/>
    </source>
</evidence>
<evidence type="ECO:0000256" key="1">
    <source>
        <dbReference type="ARBA" id="ARBA00004448"/>
    </source>
</evidence>
<dbReference type="GO" id="GO:1990542">
    <property type="term" value="P:mitochondrial transmembrane transport"/>
    <property type="evidence" value="ECO:0007669"/>
    <property type="project" value="InterPro"/>
</dbReference>
<evidence type="ECO:0000256" key="6">
    <source>
        <dbReference type="ARBA" id="ARBA00022792"/>
    </source>
</evidence>
<dbReference type="Pfam" id="PF00153">
    <property type="entry name" value="Mito_carr"/>
    <property type="match status" value="4"/>
</dbReference>
<reference evidence="13" key="1">
    <citation type="journal article" date="2020" name="Stud. Mycol.">
        <title>101 Dothideomycetes genomes: a test case for predicting lifestyles and emergence of pathogens.</title>
        <authorList>
            <person name="Haridas S."/>
            <person name="Albert R."/>
            <person name="Binder M."/>
            <person name="Bloem J."/>
            <person name="Labutti K."/>
            <person name="Salamov A."/>
            <person name="Andreopoulos B."/>
            <person name="Baker S."/>
            <person name="Barry K."/>
            <person name="Bills G."/>
            <person name="Bluhm B."/>
            <person name="Cannon C."/>
            <person name="Castanera R."/>
            <person name="Culley D."/>
            <person name="Daum C."/>
            <person name="Ezra D."/>
            <person name="Gonzalez J."/>
            <person name="Henrissat B."/>
            <person name="Kuo A."/>
            <person name="Liang C."/>
            <person name="Lipzen A."/>
            <person name="Lutzoni F."/>
            <person name="Magnuson J."/>
            <person name="Mondo S."/>
            <person name="Nolan M."/>
            <person name="Ohm R."/>
            <person name="Pangilinan J."/>
            <person name="Park H.-J."/>
            <person name="Ramirez L."/>
            <person name="Alfaro M."/>
            <person name="Sun H."/>
            <person name="Tritt A."/>
            <person name="Yoshinaga Y."/>
            <person name="Zwiers L.-H."/>
            <person name="Turgeon B."/>
            <person name="Goodwin S."/>
            <person name="Spatafora J."/>
            <person name="Crous P."/>
            <person name="Grigoriev I."/>
        </authorList>
    </citation>
    <scope>NUCLEOTIDE SEQUENCE</scope>
    <source>
        <strain evidence="13">ATCC 16933</strain>
    </source>
</reference>
<feature type="compositionally biased region" description="Basic and acidic residues" evidence="12">
    <location>
        <begin position="292"/>
        <end position="301"/>
    </location>
</feature>
<evidence type="ECO:0000313" key="13">
    <source>
        <dbReference type="EMBL" id="KAF2459451.1"/>
    </source>
</evidence>
<comment type="similarity">
    <text evidence="2 11">Belongs to the mitochondrial carrier (TC 2.A.29) family.</text>
</comment>
<gene>
    <name evidence="13" type="ORF">BDY21DRAFT_408898</name>
</gene>
<organism evidence="13 14">
    <name type="scientific">Lineolata rhizophorae</name>
    <dbReference type="NCBI Taxonomy" id="578093"/>
    <lineage>
        <taxon>Eukaryota</taxon>
        <taxon>Fungi</taxon>
        <taxon>Dikarya</taxon>
        <taxon>Ascomycota</taxon>
        <taxon>Pezizomycotina</taxon>
        <taxon>Dothideomycetes</taxon>
        <taxon>Dothideomycetes incertae sedis</taxon>
        <taxon>Lineolatales</taxon>
        <taxon>Lineolataceae</taxon>
        <taxon>Lineolata</taxon>
    </lineage>
</organism>
<keyword evidence="9 10" id="KW-0472">Membrane</keyword>
<evidence type="ECO:0000256" key="11">
    <source>
        <dbReference type="RuleBase" id="RU000488"/>
    </source>
</evidence>
<evidence type="ECO:0000256" key="8">
    <source>
        <dbReference type="ARBA" id="ARBA00023128"/>
    </source>
</evidence>
<evidence type="ECO:0000256" key="7">
    <source>
        <dbReference type="ARBA" id="ARBA00022989"/>
    </source>
</evidence>
<name>A0A6A6P628_9PEZI</name>